<accession>A0A6M3J2S1</accession>
<dbReference type="AlphaFoldDB" id="A0A6M3J2S1"/>
<feature type="domain" description="Phage ABA sandwich" evidence="1">
    <location>
        <begin position="51"/>
        <end position="112"/>
    </location>
</feature>
<evidence type="ECO:0000313" key="2">
    <source>
        <dbReference type="EMBL" id="QJA63497.1"/>
    </source>
</evidence>
<evidence type="ECO:0000259" key="1">
    <source>
        <dbReference type="Pfam" id="PF18066"/>
    </source>
</evidence>
<dbReference type="EMBL" id="MT141498">
    <property type="protein sequence ID" value="QJA63497.1"/>
    <property type="molecule type" value="Genomic_DNA"/>
</dbReference>
<dbReference type="Gene3D" id="3.30.2120.10">
    <property type="entry name" value="Bacillus phage protein-like"/>
    <property type="match status" value="1"/>
</dbReference>
<dbReference type="Pfam" id="PF18066">
    <property type="entry name" value="Phage_ABA_S"/>
    <property type="match status" value="1"/>
</dbReference>
<sequence>MTNKLPTDQLSEAVAEVMGDCVHRRYGAHSDLEGLWLCKAYGGVLWRSRTNNPYAKELHHAERVLEFMENRGFDWEIGNNHISGKYYALFYDVDEYYGFGDTRAEAICRAALKAMEEG</sequence>
<protein>
    <recommendedName>
        <fullName evidence="1">Phage ABA sandwich domain-containing protein</fullName>
    </recommendedName>
</protein>
<dbReference type="InterPro" id="IPR028985">
    <property type="entry name" value="Bacillus_phage_prot-like"/>
</dbReference>
<gene>
    <name evidence="2" type="ORF">MM415B00626_0030</name>
</gene>
<proteinExistence type="predicted"/>
<reference evidence="2" key="1">
    <citation type="submission" date="2020-03" db="EMBL/GenBank/DDBJ databases">
        <title>The deep terrestrial virosphere.</title>
        <authorList>
            <person name="Holmfeldt K."/>
            <person name="Nilsson E."/>
            <person name="Simone D."/>
            <person name="Lopez-Fernandez M."/>
            <person name="Wu X."/>
            <person name="de Brujin I."/>
            <person name="Lundin D."/>
            <person name="Andersson A."/>
            <person name="Bertilsson S."/>
            <person name="Dopson M."/>
        </authorList>
    </citation>
    <scope>NUCLEOTIDE SEQUENCE</scope>
    <source>
        <strain evidence="2">MM415B00626</strain>
    </source>
</reference>
<organism evidence="2">
    <name type="scientific">viral metagenome</name>
    <dbReference type="NCBI Taxonomy" id="1070528"/>
    <lineage>
        <taxon>unclassified sequences</taxon>
        <taxon>metagenomes</taxon>
        <taxon>organismal metagenomes</taxon>
    </lineage>
</organism>
<dbReference type="InterPro" id="IPR041270">
    <property type="entry name" value="Phage_ABA_S"/>
</dbReference>
<name>A0A6M3J2S1_9ZZZZ</name>